<dbReference type="EMBL" id="JARRAG010000002">
    <property type="protein sequence ID" value="MDG3004910.1"/>
    <property type="molecule type" value="Genomic_DNA"/>
</dbReference>
<comment type="caution">
    <text evidence="3">The sequence shown here is derived from an EMBL/GenBank/DDBJ whole genome shotgun (WGS) entry which is preliminary data.</text>
</comment>
<keyword evidence="2" id="KW-0812">Transmembrane</keyword>
<feature type="transmembrane region" description="Helical" evidence="2">
    <location>
        <begin position="20"/>
        <end position="48"/>
    </location>
</feature>
<feature type="compositionally biased region" description="Low complexity" evidence="1">
    <location>
        <begin position="87"/>
        <end position="98"/>
    </location>
</feature>
<sequence>MDINWCLQILAGVLAMLPGLAGIVLILILAYGGLSLILMLVAAPLALLDWLRGDVKARGASERGGERSCSPHQGGEAGGPRRKRRPAAAPGARSGVRPTADGDEPATGD</sequence>
<dbReference type="Proteomes" id="UP001216907">
    <property type="component" value="Unassembled WGS sequence"/>
</dbReference>
<evidence type="ECO:0000313" key="3">
    <source>
        <dbReference type="EMBL" id="MDG3004910.1"/>
    </source>
</evidence>
<evidence type="ECO:0000313" key="4">
    <source>
        <dbReference type="Proteomes" id="UP001216907"/>
    </source>
</evidence>
<evidence type="ECO:0000256" key="2">
    <source>
        <dbReference type="SAM" id="Phobius"/>
    </source>
</evidence>
<accession>A0ABT6FBI2</accession>
<name>A0ABT6FBI2_9BACT</name>
<feature type="region of interest" description="Disordered" evidence="1">
    <location>
        <begin position="59"/>
        <end position="109"/>
    </location>
</feature>
<reference evidence="3 4" key="1">
    <citation type="submission" date="2023-03" db="EMBL/GenBank/DDBJ databases">
        <title>Paludisphaera mucosa sp. nov. a novel planctomycete from northern fen.</title>
        <authorList>
            <person name="Ivanova A."/>
        </authorList>
    </citation>
    <scope>NUCLEOTIDE SEQUENCE [LARGE SCALE GENOMIC DNA]</scope>
    <source>
        <strain evidence="3 4">Pla2</strain>
    </source>
</reference>
<dbReference type="RefSeq" id="WP_277861261.1">
    <property type="nucleotide sequence ID" value="NZ_JARRAG010000002.1"/>
</dbReference>
<keyword evidence="2" id="KW-1133">Transmembrane helix</keyword>
<evidence type="ECO:0000256" key="1">
    <source>
        <dbReference type="SAM" id="MobiDB-lite"/>
    </source>
</evidence>
<keyword evidence="4" id="KW-1185">Reference proteome</keyword>
<proteinExistence type="predicted"/>
<gene>
    <name evidence="3" type="ORF">PZE19_14075</name>
</gene>
<organism evidence="3 4">
    <name type="scientific">Paludisphaera mucosa</name>
    <dbReference type="NCBI Taxonomy" id="3030827"/>
    <lineage>
        <taxon>Bacteria</taxon>
        <taxon>Pseudomonadati</taxon>
        <taxon>Planctomycetota</taxon>
        <taxon>Planctomycetia</taxon>
        <taxon>Isosphaerales</taxon>
        <taxon>Isosphaeraceae</taxon>
        <taxon>Paludisphaera</taxon>
    </lineage>
</organism>
<keyword evidence="2" id="KW-0472">Membrane</keyword>
<protein>
    <submittedName>
        <fullName evidence="3">Uncharacterized protein</fullName>
    </submittedName>
</protein>